<keyword evidence="1" id="KW-1133">Transmembrane helix</keyword>
<feature type="transmembrane region" description="Helical" evidence="1">
    <location>
        <begin position="40"/>
        <end position="59"/>
    </location>
</feature>
<dbReference type="Proteomes" id="UP000326198">
    <property type="component" value="Unassembled WGS sequence"/>
</dbReference>
<gene>
    <name evidence="2" type="ORF">BDV26DRAFT_258115</name>
</gene>
<dbReference type="EMBL" id="ML736186">
    <property type="protein sequence ID" value="KAE8380016.1"/>
    <property type="molecule type" value="Genomic_DNA"/>
</dbReference>
<keyword evidence="3" id="KW-1185">Reference proteome</keyword>
<keyword evidence="1" id="KW-0812">Transmembrane</keyword>
<dbReference type="AlphaFoldDB" id="A0A5N7BE12"/>
<evidence type="ECO:0000256" key="1">
    <source>
        <dbReference type="SAM" id="Phobius"/>
    </source>
</evidence>
<protein>
    <submittedName>
        <fullName evidence="2">Uncharacterized protein</fullName>
    </submittedName>
</protein>
<organism evidence="2 3">
    <name type="scientific">Aspergillus bertholletiae</name>
    <dbReference type="NCBI Taxonomy" id="1226010"/>
    <lineage>
        <taxon>Eukaryota</taxon>
        <taxon>Fungi</taxon>
        <taxon>Dikarya</taxon>
        <taxon>Ascomycota</taxon>
        <taxon>Pezizomycotina</taxon>
        <taxon>Eurotiomycetes</taxon>
        <taxon>Eurotiomycetidae</taxon>
        <taxon>Eurotiales</taxon>
        <taxon>Aspergillaceae</taxon>
        <taxon>Aspergillus</taxon>
        <taxon>Aspergillus subgen. Circumdati</taxon>
    </lineage>
</organism>
<evidence type="ECO:0000313" key="3">
    <source>
        <dbReference type="Proteomes" id="UP000326198"/>
    </source>
</evidence>
<keyword evidence="1" id="KW-0472">Membrane</keyword>
<evidence type="ECO:0000313" key="2">
    <source>
        <dbReference type="EMBL" id="KAE8380016.1"/>
    </source>
</evidence>
<name>A0A5N7BE12_9EURO</name>
<sequence length="71" mass="8394">MKIPLGLNLEFSYEVLDGVFLLWSWCGFNCSLRLPWFRSLYIWTFLCGAEFDHCVLLLFGSRYMVIMRACT</sequence>
<accession>A0A5N7BE12</accession>
<reference evidence="2 3" key="1">
    <citation type="submission" date="2019-04" db="EMBL/GenBank/DDBJ databases">
        <title>Friends and foes A comparative genomics studyof 23 Aspergillus species from section Flavi.</title>
        <authorList>
            <consortium name="DOE Joint Genome Institute"/>
            <person name="Kjaerbolling I."/>
            <person name="Vesth T."/>
            <person name="Frisvad J.C."/>
            <person name="Nybo J.L."/>
            <person name="Theobald S."/>
            <person name="Kildgaard S."/>
            <person name="Isbrandt T."/>
            <person name="Kuo A."/>
            <person name="Sato A."/>
            <person name="Lyhne E.K."/>
            <person name="Kogle M.E."/>
            <person name="Wiebenga A."/>
            <person name="Kun R.S."/>
            <person name="Lubbers R.J."/>
            <person name="Makela M.R."/>
            <person name="Barry K."/>
            <person name="Chovatia M."/>
            <person name="Clum A."/>
            <person name="Daum C."/>
            <person name="Haridas S."/>
            <person name="He G."/>
            <person name="LaButti K."/>
            <person name="Lipzen A."/>
            <person name="Mondo S."/>
            <person name="Riley R."/>
            <person name="Salamov A."/>
            <person name="Simmons B.A."/>
            <person name="Magnuson J.K."/>
            <person name="Henrissat B."/>
            <person name="Mortensen U.H."/>
            <person name="Larsen T.O."/>
            <person name="Devries R.P."/>
            <person name="Grigoriev I.V."/>
            <person name="Machida M."/>
            <person name="Baker S.E."/>
            <person name="Andersen M.R."/>
        </authorList>
    </citation>
    <scope>NUCLEOTIDE SEQUENCE [LARGE SCALE GENOMIC DNA]</scope>
    <source>
        <strain evidence="2 3">IBT 29228</strain>
    </source>
</reference>
<proteinExistence type="predicted"/>